<dbReference type="OrthoDB" id="9775346at2"/>
<proteinExistence type="predicted"/>
<dbReference type="EMBL" id="CP013118">
    <property type="protein sequence ID" value="ALO16418.1"/>
    <property type="molecule type" value="Genomic_DNA"/>
</dbReference>
<dbReference type="AlphaFoldDB" id="A0A0S2I2A2"/>
<dbReference type="Gene3D" id="1.25.10.90">
    <property type="match status" value="1"/>
</dbReference>
<reference evidence="1 2" key="1">
    <citation type="submission" date="2015-11" db="EMBL/GenBank/DDBJ databases">
        <title>Description and complete genome sequence of a novel strain predominating in hypersaline microbial mats and representing a new family of the Bacteriodetes phylum.</title>
        <authorList>
            <person name="Spring S."/>
            <person name="Bunk B."/>
            <person name="Sproer C."/>
            <person name="Klenk H.-P."/>
        </authorList>
    </citation>
    <scope>NUCLEOTIDE SEQUENCE [LARGE SCALE GENOMIC DNA]</scope>
    <source>
        <strain evidence="1 2">L21-Spi-D4</strain>
    </source>
</reference>
<dbReference type="KEGG" id="blq:L21SP5_02797"/>
<dbReference type="STRING" id="1307839.L21SP5_02797"/>
<dbReference type="CDD" id="cd06561">
    <property type="entry name" value="AlkD_like"/>
    <property type="match status" value="1"/>
</dbReference>
<keyword evidence="2" id="KW-1185">Reference proteome</keyword>
<dbReference type="SUPFAM" id="SSF48371">
    <property type="entry name" value="ARM repeat"/>
    <property type="match status" value="1"/>
</dbReference>
<accession>A0A0S2I2A2</accession>
<dbReference type="InterPro" id="IPR016024">
    <property type="entry name" value="ARM-type_fold"/>
</dbReference>
<evidence type="ECO:0000313" key="1">
    <source>
        <dbReference type="EMBL" id="ALO16418.1"/>
    </source>
</evidence>
<dbReference type="Proteomes" id="UP000064893">
    <property type="component" value="Chromosome"/>
</dbReference>
<dbReference type="RefSeq" id="WP_057953793.1">
    <property type="nucleotide sequence ID" value="NZ_CP013118.1"/>
</dbReference>
<dbReference type="InterPro" id="IPR014825">
    <property type="entry name" value="DNA_alkylation"/>
</dbReference>
<protein>
    <submittedName>
        <fullName evidence="1">DNA alkylation repair enzyme</fullName>
    </submittedName>
</protein>
<dbReference type="PANTHER" id="PTHR34070">
    <property type="entry name" value="ARMADILLO-TYPE FOLD"/>
    <property type="match status" value="1"/>
</dbReference>
<dbReference type="PANTHER" id="PTHR34070:SF1">
    <property type="entry name" value="DNA ALKYLATION REPAIR PROTEIN"/>
    <property type="match status" value="1"/>
</dbReference>
<gene>
    <name evidence="1" type="ORF">L21SP5_02797</name>
</gene>
<organism evidence="1 2">
    <name type="scientific">Salinivirga cyanobacteriivorans</name>
    <dbReference type="NCBI Taxonomy" id="1307839"/>
    <lineage>
        <taxon>Bacteria</taxon>
        <taxon>Pseudomonadati</taxon>
        <taxon>Bacteroidota</taxon>
        <taxon>Bacteroidia</taxon>
        <taxon>Bacteroidales</taxon>
        <taxon>Salinivirgaceae</taxon>
        <taxon>Salinivirga</taxon>
    </lineage>
</organism>
<evidence type="ECO:0000313" key="2">
    <source>
        <dbReference type="Proteomes" id="UP000064893"/>
    </source>
</evidence>
<dbReference type="Pfam" id="PF08713">
    <property type="entry name" value="DNA_alkylation"/>
    <property type="match status" value="1"/>
</dbReference>
<sequence length="236" mass="27019">MNTQKLVNQIIYELKWLQDDKRKASAMGNFPGKLEIIGVSSPNIKKVVIKVRKTTNSWTLQQKTALAINLTQTHYHECHHLAYYFLEQEPKVINVLTIDEAEKLAACLDNWVLTDTYSTFILGVLWKIGTVDDQYIHNLLKSDDLWLKRCAVVSTVPLNQASRGGKGDSKRTIEVCRKVVNDHRPMIIKALSWALRVLIRRDKKAAENFIQTNAAYLHKQVIREVSNKLKTGLKNP</sequence>
<name>A0A0S2I2A2_9BACT</name>